<dbReference type="CDD" id="cd17477">
    <property type="entry name" value="MFS_YcaD_like"/>
    <property type="match status" value="1"/>
</dbReference>
<dbReference type="InterPro" id="IPR047200">
    <property type="entry name" value="MFS_YcaD-like"/>
</dbReference>
<dbReference type="RefSeq" id="WP_269331331.1">
    <property type="nucleotide sequence ID" value="NZ_JAMZFT010000001.1"/>
</dbReference>
<evidence type="ECO:0000256" key="2">
    <source>
        <dbReference type="ARBA" id="ARBA00022989"/>
    </source>
</evidence>
<dbReference type="Proteomes" id="UP001055804">
    <property type="component" value="Unassembled WGS sequence"/>
</dbReference>
<sequence>MSALGSVVALLVSVGLLLMGNGLQTTLLPIRAAIENFSGVAIGIMGSAYFVGFVSGCVLGPRLVRRAGHIRAFAAFVALASAVAIIHPLWVDPVAWWALRAATGFCFAILYLVIESWLNERSTNETRGLVMSVYIMVNFAAIAVGQLLIVTYDPALFPLFSIASILVSVASVPITLSRAAAPAPIEVVRIRPVKLYRSSPVGVVGCFVVGLFNGAFWSLGPTAVTGSGFDANTAAVFMSAAVAGGALMQYPLGRVSDRIDRRLVLMGICLAAAVVSGVLFLGGFGLPLMVAGALFGAASLPGYAIAAAHAFDHAAPGEAVETSAGLLLANGAGSVVGPIGASLVMEGAGAFGLFAFTAAMQVMLAVFVAARMRVRAAPAQEEKTDFSLANAAAVMVAVEPEQQAPDTPPDFDVDEVLPPPFEPREHPSDEEGDATRPGA</sequence>
<dbReference type="EMBL" id="JAMZFT010000001">
    <property type="protein sequence ID" value="MCP1335385.1"/>
    <property type="molecule type" value="Genomic_DNA"/>
</dbReference>
<keyword evidence="1 5" id="KW-0812">Transmembrane</keyword>
<evidence type="ECO:0000313" key="7">
    <source>
        <dbReference type="Proteomes" id="UP001055804"/>
    </source>
</evidence>
<reference evidence="6" key="1">
    <citation type="submission" date="2022-06" db="EMBL/GenBank/DDBJ databases">
        <title>Isolation and Genomics of Futiania mangrovii gen. nov., sp. nov., a Rare and Metabolically-versatile member in the Class Alphaproteobacteria.</title>
        <authorList>
            <person name="Liu L."/>
            <person name="Huang W.-C."/>
            <person name="Pan J."/>
            <person name="Li J."/>
            <person name="Huang Y."/>
            <person name="Du H."/>
            <person name="Liu Y."/>
            <person name="Li M."/>
        </authorList>
    </citation>
    <scope>NUCLEOTIDE SEQUENCE</scope>
    <source>
        <strain evidence="6">FT118</strain>
    </source>
</reference>
<dbReference type="PANTHER" id="PTHR23521">
    <property type="entry name" value="TRANSPORTER MFS SUPERFAMILY"/>
    <property type="match status" value="1"/>
</dbReference>
<feature type="transmembrane region" description="Helical" evidence="5">
    <location>
        <begin position="38"/>
        <end position="60"/>
    </location>
</feature>
<accession>A0A9J6PAF2</accession>
<feature type="transmembrane region" description="Helical" evidence="5">
    <location>
        <begin position="129"/>
        <end position="149"/>
    </location>
</feature>
<feature type="transmembrane region" description="Helical" evidence="5">
    <location>
        <begin position="350"/>
        <end position="370"/>
    </location>
</feature>
<feature type="transmembrane region" description="Helical" evidence="5">
    <location>
        <begin position="155"/>
        <end position="180"/>
    </location>
</feature>
<dbReference type="AlphaFoldDB" id="A0A9J6PAF2"/>
<feature type="transmembrane region" description="Helical" evidence="5">
    <location>
        <begin position="231"/>
        <end position="251"/>
    </location>
</feature>
<feature type="transmembrane region" description="Helical" evidence="5">
    <location>
        <begin position="201"/>
        <end position="219"/>
    </location>
</feature>
<feature type="region of interest" description="Disordered" evidence="4">
    <location>
        <begin position="398"/>
        <end position="439"/>
    </location>
</feature>
<feature type="transmembrane region" description="Helical" evidence="5">
    <location>
        <begin position="288"/>
        <end position="311"/>
    </location>
</feature>
<evidence type="ECO:0000256" key="4">
    <source>
        <dbReference type="SAM" id="MobiDB-lite"/>
    </source>
</evidence>
<evidence type="ECO:0000256" key="5">
    <source>
        <dbReference type="SAM" id="Phobius"/>
    </source>
</evidence>
<proteinExistence type="predicted"/>
<comment type="caution">
    <text evidence="6">The sequence shown here is derived from an EMBL/GenBank/DDBJ whole genome shotgun (WGS) entry which is preliminary data.</text>
</comment>
<evidence type="ECO:0000256" key="1">
    <source>
        <dbReference type="ARBA" id="ARBA00022692"/>
    </source>
</evidence>
<feature type="transmembrane region" description="Helical" evidence="5">
    <location>
        <begin position="263"/>
        <end position="282"/>
    </location>
</feature>
<dbReference type="GO" id="GO:0005886">
    <property type="term" value="C:plasma membrane"/>
    <property type="evidence" value="ECO:0007669"/>
    <property type="project" value="TreeGrafter"/>
</dbReference>
<organism evidence="6 7">
    <name type="scientific">Futiania mangrovi</name>
    <dbReference type="NCBI Taxonomy" id="2959716"/>
    <lineage>
        <taxon>Bacteria</taxon>
        <taxon>Pseudomonadati</taxon>
        <taxon>Pseudomonadota</taxon>
        <taxon>Alphaproteobacteria</taxon>
        <taxon>Futianiales</taxon>
        <taxon>Futianiaceae</taxon>
        <taxon>Futiania</taxon>
    </lineage>
</organism>
<protein>
    <submittedName>
        <fullName evidence="6">MFS transporter</fullName>
    </submittedName>
</protein>
<feature type="transmembrane region" description="Helical" evidence="5">
    <location>
        <begin position="72"/>
        <end position="91"/>
    </location>
</feature>
<keyword evidence="7" id="KW-1185">Reference proteome</keyword>
<dbReference type="SUPFAM" id="SSF103473">
    <property type="entry name" value="MFS general substrate transporter"/>
    <property type="match status" value="1"/>
</dbReference>
<dbReference type="Gene3D" id="1.20.1250.20">
    <property type="entry name" value="MFS general substrate transporter like domains"/>
    <property type="match status" value="2"/>
</dbReference>
<feature type="transmembrane region" description="Helical" evidence="5">
    <location>
        <begin position="97"/>
        <end position="117"/>
    </location>
</feature>
<keyword evidence="2 5" id="KW-1133">Transmembrane helix</keyword>
<dbReference type="PANTHER" id="PTHR23521:SF3">
    <property type="entry name" value="MFS TRANSPORTER"/>
    <property type="match status" value="1"/>
</dbReference>
<name>A0A9J6PAF2_9PROT</name>
<dbReference type="Pfam" id="PF07690">
    <property type="entry name" value="MFS_1"/>
    <property type="match status" value="1"/>
</dbReference>
<dbReference type="InterPro" id="IPR011701">
    <property type="entry name" value="MFS"/>
</dbReference>
<dbReference type="InterPro" id="IPR036259">
    <property type="entry name" value="MFS_trans_sf"/>
</dbReference>
<feature type="transmembrane region" description="Helical" evidence="5">
    <location>
        <begin position="323"/>
        <end position="344"/>
    </location>
</feature>
<keyword evidence="3 5" id="KW-0472">Membrane</keyword>
<gene>
    <name evidence="6" type="ORF">NJQ99_03085</name>
</gene>
<dbReference type="GO" id="GO:0022857">
    <property type="term" value="F:transmembrane transporter activity"/>
    <property type="evidence" value="ECO:0007669"/>
    <property type="project" value="InterPro"/>
</dbReference>
<evidence type="ECO:0000256" key="3">
    <source>
        <dbReference type="ARBA" id="ARBA00023136"/>
    </source>
</evidence>
<evidence type="ECO:0000313" key="6">
    <source>
        <dbReference type="EMBL" id="MCP1335385.1"/>
    </source>
</evidence>